<dbReference type="AlphaFoldDB" id="A0A5C8P2M9"/>
<dbReference type="Proteomes" id="UP000321574">
    <property type="component" value="Unassembled WGS sequence"/>
</dbReference>
<dbReference type="OrthoDB" id="9897874at2"/>
<reference evidence="1 2" key="1">
    <citation type="submission" date="2019-06" db="EMBL/GenBank/DDBJ databases">
        <title>Cerasibacillus sp. nov., isolated from maize field.</title>
        <authorList>
            <person name="Lin S.-Y."/>
            <person name="Tsai C.-F."/>
            <person name="Young C.-C."/>
        </authorList>
    </citation>
    <scope>NUCLEOTIDE SEQUENCE [LARGE SCALE GENOMIC DNA]</scope>
    <source>
        <strain evidence="1 2">CC-CFT480</strain>
    </source>
</reference>
<dbReference type="RefSeq" id="WP_147664914.1">
    <property type="nucleotide sequence ID" value="NZ_VDUW01000001.1"/>
</dbReference>
<keyword evidence="2" id="KW-1185">Reference proteome</keyword>
<organism evidence="1 2">
    <name type="scientific">Cerasibacillus terrae</name>
    <dbReference type="NCBI Taxonomy" id="2498845"/>
    <lineage>
        <taxon>Bacteria</taxon>
        <taxon>Bacillati</taxon>
        <taxon>Bacillota</taxon>
        <taxon>Bacilli</taxon>
        <taxon>Bacillales</taxon>
        <taxon>Bacillaceae</taxon>
        <taxon>Cerasibacillus</taxon>
    </lineage>
</organism>
<evidence type="ECO:0008006" key="3">
    <source>
        <dbReference type="Google" id="ProtNLM"/>
    </source>
</evidence>
<gene>
    <name evidence="1" type="ORF">FHP05_00125</name>
</gene>
<comment type="caution">
    <text evidence="1">The sequence shown here is derived from an EMBL/GenBank/DDBJ whole genome shotgun (WGS) entry which is preliminary data.</text>
</comment>
<evidence type="ECO:0000313" key="1">
    <source>
        <dbReference type="EMBL" id="TXL67466.1"/>
    </source>
</evidence>
<proteinExistence type="predicted"/>
<protein>
    <recommendedName>
        <fullName evidence="3">TubC N-terminal docking domain-containing protein</fullName>
    </recommendedName>
</protein>
<sequence length="144" mass="17321">MDLTRFLHQLDNHRIDIWVSGDDLLVGMEESIALPDSTRNYIHTNRQQIKRRLLNNTFAQERNWNVANFGEVYWYQYSSSGYVFIERNNDKTVDVYRCRFDKYQKATNIKGLHENIPFAKAYQKAKSFLKWFYSKNPHLKKGKY</sequence>
<name>A0A5C8P2M9_9BACI</name>
<dbReference type="EMBL" id="VDUW01000001">
    <property type="protein sequence ID" value="TXL67466.1"/>
    <property type="molecule type" value="Genomic_DNA"/>
</dbReference>
<accession>A0A5C8P2M9</accession>
<evidence type="ECO:0000313" key="2">
    <source>
        <dbReference type="Proteomes" id="UP000321574"/>
    </source>
</evidence>